<dbReference type="AlphaFoldDB" id="A0A2H0TYZ9"/>
<reference evidence="2" key="1">
    <citation type="submission" date="2017-09" db="EMBL/GenBank/DDBJ databases">
        <title>Depth-based differentiation of microbial function through sediment-hosted aquifers and enrichment of novel symbionts in the deep terrestrial subsurface.</title>
        <authorList>
            <person name="Probst A.J."/>
            <person name="Ladd B."/>
            <person name="Jarett J.K."/>
            <person name="Geller-Mcgrath D.E."/>
            <person name="Sieber C.M.K."/>
            <person name="Emerson J.B."/>
            <person name="Anantharaman K."/>
            <person name="Thomas B.C."/>
            <person name="Malmstrom R."/>
            <person name="Stieglmeier M."/>
            <person name="Klingl A."/>
            <person name="Woyke T."/>
            <person name="Ryan C.M."/>
            <person name="Banfield J.F."/>
        </authorList>
    </citation>
    <scope>NUCLEOTIDE SEQUENCE [LARGE SCALE GENOMIC DNA]</scope>
</reference>
<evidence type="ECO:0000313" key="2">
    <source>
        <dbReference type="Proteomes" id="UP000231530"/>
    </source>
</evidence>
<accession>A0A2H0TYZ9</accession>
<proteinExistence type="predicted"/>
<gene>
    <name evidence="1" type="ORF">COU32_00615</name>
</gene>
<sequence>MSAEIPKRHIESEMNGIDFAVLQAQSVDLLRRKESLELEEGRIMQEFKKMFAPAMLELRPGVYAIIKPSRRQEITSAKFLRGDVEKEPFFMNAAEEMVSLVEHEDYKIFRDNGPLTPENLSDPFIVEVLEELN</sequence>
<dbReference type="Proteomes" id="UP000231530">
    <property type="component" value="Unassembled WGS sequence"/>
</dbReference>
<evidence type="ECO:0000313" key="1">
    <source>
        <dbReference type="EMBL" id="PIR76736.1"/>
    </source>
</evidence>
<protein>
    <submittedName>
        <fullName evidence="1">Uncharacterized protein</fullName>
    </submittedName>
</protein>
<dbReference type="EMBL" id="PFBY01000009">
    <property type="protein sequence ID" value="PIR76736.1"/>
    <property type="molecule type" value="Genomic_DNA"/>
</dbReference>
<comment type="caution">
    <text evidence="1">The sequence shown here is derived from an EMBL/GenBank/DDBJ whole genome shotgun (WGS) entry which is preliminary data.</text>
</comment>
<name>A0A2H0TYZ9_9BACT</name>
<organism evidence="1 2">
    <name type="scientific">Candidatus Magasanikbacteria bacterium CG10_big_fil_rev_8_21_14_0_10_42_10</name>
    <dbReference type="NCBI Taxonomy" id="1974649"/>
    <lineage>
        <taxon>Bacteria</taxon>
        <taxon>Candidatus Magasanikiibacteriota</taxon>
    </lineage>
</organism>